<dbReference type="GO" id="GO:0005524">
    <property type="term" value="F:ATP binding"/>
    <property type="evidence" value="ECO:0007669"/>
    <property type="project" value="UniProtKB-KW"/>
</dbReference>
<reference evidence="5 6" key="1">
    <citation type="submission" date="2020-08" db="EMBL/GenBank/DDBJ databases">
        <title>Genomic Encyclopedia of Type Strains, Phase III (KMG-III): the genomes of soil and plant-associated and newly described type strains.</title>
        <authorList>
            <person name="Whitman W."/>
        </authorList>
    </citation>
    <scope>NUCLEOTIDE SEQUENCE [LARGE SCALE GENOMIC DNA]</scope>
    <source>
        <strain evidence="5 6">CECT 8693</strain>
    </source>
</reference>
<sequence>MKHKTLVELLQEEMKMGLKGGLYHQTQIKLAYNSNRIEGSRLSEDQTRYIFETNTINVEPEETASVDDIIETVNHFACFDYMLKLAHEDLTEEMIKEFHRILKRNTSDERKDWFRVGDYKARPNVVGDMKTTAPGKVASAMGKLLIMYHQKTDISFEDIVDFHHEFESIHPFQDGNGRVGRIILFRECLKNGILPFIIDHEHKLFYYRGLKEYSSEKGYLLDTCLSAQDRYEAEVAYFFPELKHGPETYPGMDESL</sequence>
<dbReference type="AlphaFoldDB" id="A0A7W3SQQ7"/>
<evidence type="ECO:0000256" key="1">
    <source>
        <dbReference type="PIRSR" id="PIRSR640198-1"/>
    </source>
</evidence>
<dbReference type="SUPFAM" id="SSF140931">
    <property type="entry name" value="Fic-like"/>
    <property type="match status" value="1"/>
</dbReference>
<name>A0A7W3SQQ7_9BACL</name>
<keyword evidence="2" id="KW-0547">Nucleotide-binding</keyword>
<dbReference type="InterPro" id="IPR036597">
    <property type="entry name" value="Fido-like_dom_sf"/>
</dbReference>
<dbReference type="PROSITE" id="PS51459">
    <property type="entry name" value="FIDO"/>
    <property type="match status" value="1"/>
</dbReference>
<dbReference type="InterPro" id="IPR040198">
    <property type="entry name" value="Fido_containing"/>
</dbReference>
<dbReference type="PANTHER" id="PTHR13504:SF38">
    <property type="entry name" value="FIDO DOMAIN-CONTAINING PROTEIN"/>
    <property type="match status" value="1"/>
</dbReference>
<keyword evidence="2" id="KW-0067">ATP-binding</keyword>
<comment type="caution">
    <text evidence="5">The sequence shown here is derived from an EMBL/GenBank/DDBJ whole genome shotgun (WGS) entry which is preliminary data.</text>
</comment>
<dbReference type="RefSeq" id="WP_182534380.1">
    <property type="nucleotide sequence ID" value="NZ_JACJIP010000003.1"/>
</dbReference>
<organism evidence="5 6">
    <name type="scientific">Fontibacillus solani</name>
    <dbReference type="NCBI Taxonomy" id="1572857"/>
    <lineage>
        <taxon>Bacteria</taxon>
        <taxon>Bacillati</taxon>
        <taxon>Bacillota</taxon>
        <taxon>Bacilli</taxon>
        <taxon>Bacillales</taxon>
        <taxon>Paenibacillaceae</taxon>
        <taxon>Fontibacillus</taxon>
    </lineage>
</organism>
<evidence type="ECO:0000313" key="6">
    <source>
        <dbReference type="Proteomes" id="UP000567067"/>
    </source>
</evidence>
<dbReference type="Gene3D" id="1.10.3290.10">
    <property type="entry name" value="Fido-like domain"/>
    <property type="match status" value="1"/>
</dbReference>
<feature type="active site" evidence="1">
    <location>
        <position position="170"/>
    </location>
</feature>
<dbReference type="PANTHER" id="PTHR13504">
    <property type="entry name" value="FIDO DOMAIN-CONTAINING PROTEIN DDB_G0283145"/>
    <property type="match status" value="1"/>
</dbReference>
<feature type="site" description="Important for autoinhibition of adenylyltransferase activity" evidence="3">
    <location>
        <position position="38"/>
    </location>
</feature>
<dbReference type="InterPro" id="IPR003812">
    <property type="entry name" value="Fido"/>
</dbReference>
<keyword evidence="6" id="KW-1185">Reference proteome</keyword>
<dbReference type="EMBL" id="JACJIP010000003">
    <property type="protein sequence ID" value="MBA9084323.1"/>
    <property type="molecule type" value="Genomic_DNA"/>
</dbReference>
<dbReference type="Proteomes" id="UP000567067">
    <property type="component" value="Unassembled WGS sequence"/>
</dbReference>
<feature type="domain" description="Fido" evidence="4">
    <location>
        <begin position="90"/>
        <end position="241"/>
    </location>
</feature>
<evidence type="ECO:0000313" key="5">
    <source>
        <dbReference type="EMBL" id="MBA9084323.1"/>
    </source>
</evidence>
<protein>
    <submittedName>
        <fullName evidence="5">Fic family protein</fullName>
    </submittedName>
</protein>
<evidence type="ECO:0000256" key="2">
    <source>
        <dbReference type="PIRSR" id="PIRSR640198-2"/>
    </source>
</evidence>
<evidence type="ECO:0000256" key="3">
    <source>
        <dbReference type="PIRSR" id="PIRSR640198-3"/>
    </source>
</evidence>
<gene>
    <name evidence="5" type="ORF">FHR92_000777</name>
</gene>
<proteinExistence type="predicted"/>
<evidence type="ECO:0000259" key="4">
    <source>
        <dbReference type="PROSITE" id="PS51459"/>
    </source>
</evidence>
<accession>A0A7W3SQQ7</accession>
<feature type="binding site" evidence="2">
    <location>
        <begin position="206"/>
        <end position="207"/>
    </location>
    <ligand>
        <name>ATP</name>
        <dbReference type="ChEBI" id="CHEBI:30616"/>
    </ligand>
</feature>
<dbReference type="Pfam" id="PF02661">
    <property type="entry name" value="Fic"/>
    <property type="match status" value="1"/>
</dbReference>
<feature type="binding site" evidence="2">
    <location>
        <begin position="174"/>
        <end position="181"/>
    </location>
    <ligand>
        <name>ATP</name>
        <dbReference type="ChEBI" id="CHEBI:30616"/>
    </ligand>
</feature>